<evidence type="ECO:0000313" key="2">
    <source>
        <dbReference type="EMBL" id="QDT54469.1"/>
    </source>
</evidence>
<dbReference type="EMBL" id="CP036271">
    <property type="protein sequence ID" value="QDT54469.1"/>
    <property type="molecule type" value="Genomic_DNA"/>
</dbReference>
<dbReference type="Proteomes" id="UP000315700">
    <property type="component" value="Chromosome"/>
</dbReference>
<keyword evidence="3" id="KW-1185">Reference proteome</keyword>
<dbReference type="RefSeq" id="WP_145030323.1">
    <property type="nucleotide sequence ID" value="NZ_CP036271.1"/>
</dbReference>
<dbReference type="KEGG" id="ccos:Pan44_25020"/>
<evidence type="ECO:0000313" key="3">
    <source>
        <dbReference type="Proteomes" id="UP000315700"/>
    </source>
</evidence>
<gene>
    <name evidence="2" type="ORF">Pan44_25020</name>
</gene>
<name>A0A517SEB9_9PLAN</name>
<evidence type="ECO:0000256" key="1">
    <source>
        <dbReference type="SAM" id="MobiDB-lite"/>
    </source>
</evidence>
<sequence>MPKRSRKKPPVPPPLDFSDLDIGPNPFGEDDVPFEELASEAMRAEQMMMKQLETLFQPLLHRR</sequence>
<organism evidence="2 3">
    <name type="scientific">Caulifigura coniformis</name>
    <dbReference type="NCBI Taxonomy" id="2527983"/>
    <lineage>
        <taxon>Bacteria</taxon>
        <taxon>Pseudomonadati</taxon>
        <taxon>Planctomycetota</taxon>
        <taxon>Planctomycetia</taxon>
        <taxon>Planctomycetales</taxon>
        <taxon>Planctomycetaceae</taxon>
        <taxon>Caulifigura</taxon>
    </lineage>
</organism>
<protein>
    <submittedName>
        <fullName evidence="2">Uncharacterized protein</fullName>
    </submittedName>
</protein>
<dbReference type="InParanoid" id="A0A517SEB9"/>
<dbReference type="AlphaFoldDB" id="A0A517SEB9"/>
<accession>A0A517SEB9</accession>
<feature type="region of interest" description="Disordered" evidence="1">
    <location>
        <begin position="1"/>
        <end position="31"/>
    </location>
</feature>
<proteinExistence type="predicted"/>
<reference evidence="2 3" key="1">
    <citation type="submission" date="2019-02" db="EMBL/GenBank/DDBJ databases">
        <title>Deep-cultivation of Planctomycetes and their phenomic and genomic characterization uncovers novel biology.</title>
        <authorList>
            <person name="Wiegand S."/>
            <person name="Jogler M."/>
            <person name="Boedeker C."/>
            <person name="Pinto D."/>
            <person name="Vollmers J."/>
            <person name="Rivas-Marin E."/>
            <person name="Kohn T."/>
            <person name="Peeters S.H."/>
            <person name="Heuer A."/>
            <person name="Rast P."/>
            <person name="Oberbeckmann S."/>
            <person name="Bunk B."/>
            <person name="Jeske O."/>
            <person name="Meyerdierks A."/>
            <person name="Storesund J.E."/>
            <person name="Kallscheuer N."/>
            <person name="Luecker S."/>
            <person name="Lage O.M."/>
            <person name="Pohl T."/>
            <person name="Merkel B.J."/>
            <person name="Hornburger P."/>
            <person name="Mueller R.-W."/>
            <person name="Bruemmer F."/>
            <person name="Labrenz M."/>
            <person name="Spormann A.M."/>
            <person name="Op den Camp H."/>
            <person name="Overmann J."/>
            <person name="Amann R."/>
            <person name="Jetten M.S.M."/>
            <person name="Mascher T."/>
            <person name="Medema M.H."/>
            <person name="Devos D.P."/>
            <person name="Kaster A.-K."/>
            <person name="Ovreas L."/>
            <person name="Rohde M."/>
            <person name="Galperin M.Y."/>
            <person name="Jogler C."/>
        </authorList>
    </citation>
    <scope>NUCLEOTIDE SEQUENCE [LARGE SCALE GENOMIC DNA]</scope>
    <source>
        <strain evidence="2 3">Pan44</strain>
    </source>
</reference>